<name>A0A835RD42_VANPL</name>
<dbReference type="Proteomes" id="UP000636800">
    <property type="component" value="Unassembled WGS sequence"/>
</dbReference>
<feature type="compositionally biased region" description="Polar residues" evidence="1">
    <location>
        <begin position="286"/>
        <end position="295"/>
    </location>
</feature>
<gene>
    <name evidence="2" type="ORF">HPP92_009839</name>
</gene>
<reference evidence="2 3" key="1">
    <citation type="journal article" date="2020" name="Nat. Food">
        <title>A phased Vanilla planifolia genome enables genetic improvement of flavour and production.</title>
        <authorList>
            <person name="Hasing T."/>
            <person name="Tang H."/>
            <person name="Brym M."/>
            <person name="Khazi F."/>
            <person name="Huang T."/>
            <person name="Chambers A.H."/>
        </authorList>
    </citation>
    <scope>NUCLEOTIDE SEQUENCE [LARGE SCALE GENOMIC DNA]</scope>
    <source>
        <tissue evidence="2">Leaf</tissue>
    </source>
</reference>
<protein>
    <submittedName>
        <fullName evidence="2">Uncharacterized protein</fullName>
    </submittedName>
</protein>
<sequence length="308" mass="34134">MLNSSSNIEKGLLNRKGNRITISLQKKLKSDGDLKCFPPESQSASNSQDWAGKNRAACFTSTEDLRLPDIMSIVRAVKFPSLQIGMKFLIKAMDSKDDTTVPVSARHSKVPVSVRQLLGFHLDSETGQRPESAVTTLSNSTVDTSKMSNAIEDDLLTDHKTSEWNSVEEALKMAGLFSETPPNSPYRQIQRIQQNVIALTWLLNRHLALQPIGDTERKISAKDVNEMQKPLQIREEKYEISAVKSHTVNDQSEPSVHDSSCDISNATLHDETAAVGIPHKSHSMGMYNNSDNTATEEMKKSPPMTSLN</sequence>
<keyword evidence="3" id="KW-1185">Reference proteome</keyword>
<dbReference type="EMBL" id="JADCNL010000004">
    <property type="protein sequence ID" value="KAG0485760.1"/>
    <property type="molecule type" value="Genomic_DNA"/>
</dbReference>
<dbReference type="AlphaFoldDB" id="A0A835RD42"/>
<comment type="caution">
    <text evidence="2">The sequence shown here is derived from an EMBL/GenBank/DDBJ whole genome shotgun (WGS) entry which is preliminary data.</text>
</comment>
<evidence type="ECO:0000256" key="1">
    <source>
        <dbReference type="SAM" id="MobiDB-lite"/>
    </source>
</evidence>
<organism evidence="2 3">
    <name type="scientific">Vanilla planifolia</name>
    <name type="common">Vanilla</name>
    <dbReference type="NCBI Taxonomy" id="51239"/>
    <lineage>
        <taxon>Eukaryota</taxon>
        <taxon>Viridiplantae</taxon>
        <taxon>Streptophyta</taxon>
        <taxon>Embryophyta</taxon>
        <taxon>Tracheophyta</taxon>
        <taxon>Spermatophyta</taxon>
        <taxon>Magnoliopsida</taxon>
        <taxon>Liliopsida</taxon>
        <taxon>Asparagales</taxon>
        <taxon>Orchidaceae</taxon>
        <taxon>Vanilloideae</taxon>
        <taxon>Vanilleae</taxon>
        <taxon>Vanilla</taxon>
    </lineage>
</organism>
<proteinExistence type="predicted"/>
<dbReference type="OrthoDB" id="7848332at2759"/>
<evidence type="ECO:0000313" key="2">
    <source>
        <dbReference type="EMBL" id="KAG0485760.1"/>
    </source>
</evidence>
<evidence type="ECO:0000313" key="3">
    <source>
        <dbReference type="Proteomes" id="UP000636800"/>
    </source>
</evidence>
<feature type="region of interest" description="Disordered" evidence="1">
    <location>
        <begin position="279"/>
        <end position="308"/>
    </location>
</feature>
<accession>A0A835RD42</accession>